<gene>
    <name evidence="1" type="ORF">BN9_117420</name>
</gene>
<comment type="caution">
    <text evidence="1">The sequence shown here is derived from an EMBL/GenBank/DDBJ whole genome shotgun (WGS) entry which is preliminary data.</text>
</comment>
<name>A0A024GTY0_9STRA</name>
<dbReference type="Proteomes" id="UP000053237">
    <property type="component" value="Unassembled WGS sequence"/>
</dbReference>
<accession>A0A024GTY0</accession>
<reference evidence="1 2" key="1">
    <citation type="submission" date="2012-05" db="EMBL/GenBank/DDBJ databases">
        <title>Recombination and specialization in a pathogen metapopulation.</title>
        <authorList>
            <person name="Gardiner A."/>
            <person name="Kemen E."/>
            <person name="Schultz-Larsen T."/>
            <person name="MacLean D."/>
            <person name="Van Oosterhout C."/>
            <person name="Jones J.D.G."/>
        </authorList>
    </citation>
    <scope>NUCLEOTIDE SEQUENCE [LARGE SCALE GENOMIC DNA]</scope>
    <source>
        <strain evidence="1 2">Ac Nc2</strain>
    </source>
</reference>
<evidence type="ECO:0000313" key="2">
    <source>
        <dbReference type="Proteomes" id="UP000053237"/>
    </source>
</evidence>
<dbReference type="EMBL" id="CAIX01000410">
    <property type="protein sequence ID" value="CCI50191.1"/>
    <property type="molecule type" value="Genomic_DNA"/>
</dbReference>
<dbReference type="InParanoid" id="A0A024GTY0"/>
<protein>
    <submittedName>
        <fullName evidence="1">Uncharacterized protein</fullName>
    </submittedName>
</protein>
<dbReference type="AlphaFoldDB" id="A0A024GTY0"/>
<organism evidence="1 2">
    <name type="scientific">Albugo candida</name>
    <dbReference type="NCBI Taxonomy" id="65357"/>
    <lineage>
        <taxon>Eukaryota</taxon>
        <taxon>Sar</taxon>
        <taxon>Stramenopiles</taxon>
        <taxon>Oomycota</taxon>
        <taxon>Peronosporomycetes</taxon>
        <taxon>Albuginales</taxon>
        <taxon>Albuginaceae</taxon>
        <taxon>Albugo</taxon>
    </lineage>
</organism>
<keyword evidence="2" id="KW-1185">Reference proteome</keyword>
<evidence type="ECO:0000313" key="1">
    <source>
        <dbReference type="EMBL" id="CCI50191.1"/>
    </source>
</evidence>
<proteinExistence type="predicted"/>
<sequence length="130" mass="15315">MNRYKEKLHKRMVKSLQKEAQSDAKFLEEAEDLLISMRRPTCLDVDAFQYTRYQKSRLPFFAHIDAQNQAVDDTAAKMRGHAAMQVLHEKPRDHHVSQWLREWDGQNRCDKFQAFESDAHGARSIERGIK</sequence>